<proteinExistence type="predicted"/>
<dbReference type="Proteomes" id="UP000308705">
    <property type="component" value="Unassembled WGS sequence"/>
</dbReference>
<sequence length="206" mass="23254">MTDVYHHYRKLLGGSWMEVAICWTVVVPHDEKPLTLTEIGERVSGGEGYHAYGPEVFEDGEECLEYFDDFEWAMLVDHSGPVAKIFEYNGFKGVYDPVLPRLSAGGRAYSAYWNVNGNNRLSFAADGEMVLSFDAMFVEESRPDLARWPELLTQLPHFDWEKGESWRAAMLAAIDLATGARLTKEWIGAGWSFLTSPETTLDLSED</sequence>
<evidence type="ECO:0000313" key="1">
    <source>
        <dbReference type="EMBL" id="TKK90443.1"/>
    </source>
</evidence>
<dbReference type="EMBL" id="SZQA01000003">
    <property type="protein sequence ID" value="TKK90443.1"/>
    <property type="molecule type" value="Genomic_DNA"/>
</dbReference>
<dbReference type="Pfam" id="PF20062">
    <property type="entry name" value="DUF6461"/>
    <property type="match status" value="1"/>
</dbReference>
<name>A0A4V5UZY8_9ACTN</name>
<organism evidence="1 2">
    <name type="scientific">Herbidospora galbida</name>
    <dbReference type="NCBI Taxonomy" id="2575442"/>
    <lineage>
        <taxon>Bacteria</taxon>
        <taxon>Bacillati</taxon>
        <taxon>Actinomycetota</taxon>
        <taxon>Actinomycetes</taxon>
        <taxon>Streptosporangiales</taxon>
        <taxon>Streptosporangiaceae</taxon>
        <taxon>Herbidospora</taxon>
    </lineage>
</organism>
<keyword evidence="2" id="KW-1185">Reference proteome</keyword>
<dbReference type="RefSeq" id="WP_137245915.1">
    <property type="nucleotide sequence ID" value="NZ_SZQA01000003.1"/>
</dbReference>
<dbReference type="AlphaFoldDB" id="A0A4V5UZY8"/>
<gene>
    <name evidence="1" type="ORF">FDA94_05440</name>
</gene>
<accession>A0A4V5UZY8</accession>
<evidence type="ECO:0000313" key="2">
    <source>
        <dbReference type="Proteomes" id="UP000308705"/>
    </source>
</evidence>
<reference evidence="1 2" key="1">
    <citation type="submission" date="2019-04" db="EMBL/GenBank/DDBJ databases">
        <title>Herbidospora sp. NEAU-GS14.nov., a novel actinomycete isolated from soil.</title>
        <authorList>
            <person name="Han L."/>
        </authorList>
    </citation>
    <scope>NUCLEOTIDE SEQUENCE [LARGE SCALE GENOMIC DNA]</scope>
    <source>
        <strain evidence="1 2">NEAU-GS14</strain>
    </source>
</reference>
<dbReference type="OrthoDB" id="4485313at2"/>
<protein>
    <submittedName>
        <fullName evidence="1">Uncharacterized protein</fullName>
    </submittedName>
</protein>
<comment type="caution">
    <text evidence="1">The sequence shown here is derived from an EMBL/GenBank/DDBJ whole genome shotgun (WGS) entry which is preliminary data.</text>
</comment>
<dbReference type="InterPro" id="IPR045592">
    <property type="entry name" value="DUF6461"/>
</dbReference>